<protein>
    <submittedName>
        <fullName evidence="2">Glycosyl transferase family 2</fullName>
    </submittedName>
</protein>
<dbReference type="InterPro" id="IPR029044">
    <property type="entry name" value="Nucleotide-diphossugar_trans"/>
</dbReference>
<gene>
    <name evidence="2" type="primary">gt3</name>
</gene>
<organism evidence="2">
    <name type="scientific">Providencia rustigianii</name>
    <dbReference type="NCBI Taxonomy" id="158850"/>
    <lineage>
        <taxon>Bacteria</taxon>
        <taxon>Pseudomonadati</taxon>
        <taxon>Pseudomonadota</taxon>
        <taxon>Gammaproteobacteria</taxon>
        <taxon>Enterobacterales</taxon>
        <taxon>Morganellaceae</taxon>
        <taxon>Providencia</taxon>
    </lineage>
</organism>
<dbReference type="EMBL" id="MH444267">
    <property type="protein sequence ID" value="AXL96447.1"/>
    <property type="molecule type" value="Genomic_DNA"/>
</dbReference>
<dbReference type="GO" id="GO:0016758">
    <property type="term" value="F:hexosyltransferase activity"/>
    <property type="evidence" value="ECO:0007669"/>
    <property type="project" value="UniProtKB-ARBA"/>
</dbReference>
<dbReference type="Gene3D" id="3.90.550.10">
    <property type="entry name" value="Spore Coat Polysaccharide Biosynthesis Protein SpsA, Chain A"/>
    <property type="match status" value="1"/>
</dbReference>
<accession>A0A346CLH3</accession>
<dbReference type="AlphaFoldDB" id="A0A346CLH3"/>
<dbReference type="PANTHER" id="PTHR22916:SF3">
    <property type="entry name" value="UDP-GLCNAC:BETAGAL BETA-1,3-N-ACETYLGLUCOSAMINYLTRANSFERASE-LIKE PROTEIN 1"/>
    <property type="match status" value="1"/>
</dbReference>
<evidence type="ECO:0000259" key="1">
    <source>
        <dbReference type="Pfam" id="PF00535"/>
    </source>
</evidence>
<reference evidence="2" key="1">
    <citation type="submission" date="2018-06" db="EMBL/GenBank/DDBJ databases">
        <title>Development of a Molecular Serotyping Scheme and a Multiplexed Luminex-Based Array for Providencia.</title>
        <authorList>
            <person name="Du Y."/>
            <person name="Liu B."/>
        </authorList>
    </citation>
    <scope>NUCLEOTIDE SEQUENCE</scope>
</reference>
<keyword evidence="2" id="KW-0808">Transferase</keyword>
<feature type="domain" description="Glycosyltransferase 2-like" evidence="1">
    <location>
        <begin position="4"/>
        <end position="167"/>
    </location>
</feature>
<dbReference type="InterPro" id="IPR001173">
    <property type="entry name" value="Glyco_trans_2-like"/>
</dbReference>
<proteinExistence type="predicted"/>
<sequence>MKITIITINYNNSVGLQKTIQSVQQQTCIQNNDVEYIIIDGASTDDSLTVILNHGINYISEPDHGISDAFNKGIKLASGKYILMLNAGDELFENNTISKVLSYIDKDECELYYGDVINSETHQFVGRKSQYTYPDSIPHQGAFVKNKYCNEFMYSTKFKIRMDYDFFSRLIKRKIKIKKLPFTIAKYEDGGVSMNIKNRVTFYLEAIKIDFRDRNISIGSNIFRYIYHKIRGLL</sequence>
<name>A0A346CLH3_9GAMM</name>
<dbReference type="RefSeq" id="WP_154610712.1">
    <property type="nucleotide sequence ID" value="NZ_WLTZ01000003.1"/>
</dbReference>
<dbReference type="Pfam" id="PF00535">
    <property type="entry name" value="Glycos_transf_2"/>
    <property type="match status" value="1"/>
</dbReference>
<dbReference type="SUPFAM" id="SSF53448">
    <property type="entry name" value="Nucleotide-diphospho-sugar transferases"/>
    <property type="match status" value="1"/>
</dbReference>
<dbReference type="PANTHER" id="PTHR22916">
    <property type="entry name" value="GLYCOSYLTRANSFERASE"/>
    <property type="match status" value="1"/>
</dbReference>
<evidence type="ECO:0000313" key="2">
    <source>
        <dbReference type="EMBL" id="AXL96447.1"/>
    </source>
</evidence>